<organism evidence="1 2">
    <name type="scientific">Ensete ventricosum</name>
    <name type="common">Abyssinian banana</name>
    <name type="synonym">Musa ensete</name>
    <dbReference type="NCBI Taxonomy" id="4639"/>
    <lineage>
        <taxon>Eukaryota</taxon>
        <taxon>Viridiplantae</taxon>
        <taxon>Streptophyta</taxon>
        <taxon>Embryophyta</taxon>
        <taxon>Tracheophyta</taxon>
        <taxon>Spermatophyta</taxon>
        <taxon>Magnoliopsida</taxon>
        <taxon>Liliopsida</taxon>
        <taxon>Zingiberales</taxon>
        <taxon>Musaceae</taxon>
        <taxon>Ensete</taxon>
    </lineage>
</organism>
<accession>A0A426X792</accession>
<sequence>LADKPVWTHRSRTPRLLVVVGATLRYWSRTPGLAMGDAATSRHGSRMPRWLEEFNAADLCLIAATEKSLMPQCSTLCSCLRKEESVQSTRRRRRSTLTYPLAIESPIGFL</sequence>
<gene>
    <name evidence="1" type="ORF">B296_00058043</name>
</gene>
<evidence type="ECO:0000313" key="1">
    <source>
        <dbReference type="EMBL" id="RRT35339.1"/>
    </source>
</evidence>
<comment type="caution">
    <text evidence="1">The sequence shown here is derived from an EMBL/GenBank/DDBJ whole genome shotgun (WGS) entry which is preliminary data.</text>
</comment>
<evidence type="ECO:0000313" key="2">
    <source>
        <dbReference type="Proteomes" id="UP000287651"/>
    </source>
</evidence>
<feature type="non-terminal residue" evidence="1">
    <location>
        <position position="1"/>
    </location>
</feature>
<name>A0A426X792_ENSVE</name>
<dbReference type="EMBL" id="AMZH03025187">
    <property type="protein sequence ID" value="RRT35339.1"/>
    <property type="molecule type" value="Genomic_DNA"/>
</dbReference>
<proteinExistence type="predicted"/>
<dbReference type="AlphaFoldDB" id="A0A426X792"/>
<dbReference type="Proteomes" id="UP000287651">
    <property type="component" value="Unassembled WGS sequence"/>
</dbReference>
<protein>
    <submittedName>
        <fullName evidence="1">Uncharacterized protein</fullName>
    </submittedName>
</protein>
<reference evidence="1 2" key="1">
    <citation type="journal article" date="2014" name="Agronomy (Basel)">
        <title>A Draft Genome Sequence for Ensete ventricosum, the Drought-Tolerant Tree Against Hunger.</title>
        <authorList>
            <person name="Harrison J."/>
            <person name="Moore K.A."/>
            <person name="Paszkiewicz K."/>
            <person name="Jones T."/>
            <person name="Grant M."/>
            <person name="Ambacheew D."/>
            <person name="Muzemil S."/>
            <person name="Studholme D.J."/>
        </authorList>
    </citation>
    <scope>NUCLEOTIDE SEQUENCE [LARGE SCALE GENOMIC DNA]</scope>
</reference>